<sequence length="59" mass="6469">MGRFSCAFDTTATTLGAWLRDHAVHADSDSTMTALDAWPWGQYRANPSPDRTRATGAVR</sequence>
<reference evidence="1 2" key="1">
    <citation type="submission" date="2018-11" db="EMBL/GenBank/DDBJ databases">
        <title>Genome sequences of Natronomonas sp. CBA1133.</title>
        <authorList>
            <person name="Roh S.W."/>
            <person name="Cha I.-T."/>
        </authorList>
    </citation>
    <scope>NUCLEOTIDE SEQUENCE [LARGE SCALE GENOMIC DNA]</scope>
    <source>
        <strain evidence="1 2">CBA1133</strain>
    </source>
</reference>
<proteinExistence type="predicted"/>
<protein>
    <submittedName>
        <fullName evidence="1">Uncharacterized protein</fullName>
    </submittedName>
</protein>
<keyword evidence="2" id="KW-1185">Reference proteome</keyword>
<organism evidence="1 2">
    <name type="scientific">Halosegnis longus</name>
    <dbReference type="NCBI Taxonomy" id="2216012"/>
    <lineage>
        <taxon>Archaea</taxon>
        <taxon>Methanobacteriati</taxon>
        <taxon>Methanobacteriota</taxon>
        <taxon>Stenosarchaea group</taxon>
        <taxon>Halobacteria</taxon>
        <taxon>Halobacteriales</taxon>
        <taxon>Natronomonadaceae</taxon>
        <taxon>Halosegnis</taxon>
    </lineage>
</organism>
<accession>A0AAJ4R892</accession>
<dbReference type="AlphaFoldDB" id="A0AAJ4R892"/>
<gene>
    <name evidence="1" type="ORF">Nmn1133_05000</name>
</gene>
<evidence type="ECO:0000313" key="1">
    <source>
        <dbReference type="EMBL" id="RNJ26104.1"/>
    </source>
</evidence>
<comment type="caution">
    <text evidence="1">The sequence shown here is derived from an EMBL/GenBank/DDBJ whole genome shotgun (WGS) entry which is preliminary data.</text>
</comment>
<dbReference type="Proteomes" id="UP000270581">
    <property type="component" value="Unassembled WGS sequence"/>
</dbReference>
<dbReference type="EMBL" id="RJJC01000001">
    <property type="protein sequence ID" value="RNJ26104.1"/>
    <property type="molecule type" value="Genomic_DNA"/>
</dbReference>
<evidence type="ECO:0000313" key="2">
    <source>
        <dbReference type="Proteomes" id="UP000270581"/>
    </source>
</evidence>
<name>A0AAJ4R892_9EURY</name>